<dbReference type="PANTHER" id="PTHR37984:SF5">
    <property type="entry name" value="PROTEIN NYNRIN-LIKE"/>
    <property type="match status" value="1"/>
</dbReference>
<keyword evidence="3 10" id="KW-0548">Nucleotidyltransferase</keyword>
<feature type="domain" description="Integrase catalytic" evidence="9">
    <location>
        <begin position="1073"/>
        <end position="1261"/>
    </location>
</feature>
<keyword evidence="2 10" id="KW-0808">Transferase</keyword>
<dbReference type="Pfam" id="PF17921">
    <property type="entry name" value="Integrase_H2C2"/>
    <property type="match status" value="1"/>
</dbReference>
<dbReference type="InterPro" id="IPR012337">
    <property type="entry name" value="RNaseH-like_sf"/>
</dbReference>
<dbReference type="Gene3D" id="1.10.340.70">
    <property type="match status" value="1"/>
</dbReference>
<dbReference type="InterPro" id="IPR000477">
    <property type="entry name" value="RT_dom"/>
</dbReference>
<dbReference type="Gene3D" id="3.10.10.10">
    <property type="entry name" value="HIV Type 1 Reverse Transcriptase, subunit A, domain 1"/>
    <property type="match status" value="1"/>
</dbReference>
<sequence length="1406" mass="160290">MADNYENTSGFSETVYEAWSRFRKMLRNCPNHDIPRHIQVHTFYHGLTDGGKDKLDHLNGDSFLSGTTAECHNLLNNLAAGVIEVDQVTALNAKIDFLMQSMKNFGVNQVQHTPVTCDECGESHPSDQCPHSVESIQFVSNARKPQNNPYSNTYNPGWRQHPNFSWNNNQGQGSAPRFQQGQLANAINSRPQGSLLSNTEPNPRQDGKAQCQAVTLRNGRELQEVVKEPTKSKGKEVIPEEKEKEVEALLEKLHINIPFAEALEQMPSYVKFMKDILSKKRRLGDYEMVALTEECSAIIQNKLPPKLKDPGSFTIPCTIGTHFSGRALCDLGASINLMPYSIYRTLGLGEAKSTSITLQLADRSLTYPKGVIEDILVKVDKFIFPADFVVLDMKVDSEVPIILGRPFLATGRTLIDVQKGELTMRVQDQQITFNVFKAMKFPNESDECFSVSLFDNLAGNESIAEQPLDPLERALLDLIDEDNEEDLEVVQTLDASKFFKSRGVESLERTAPSKVLKPSIEDPPTLELKPLPSHLCYAYLGEYDTLPVIISSSLSDVQVEKLLRVIRDHKCAIGWTIADIKGISPSFCMHKILLEDDQKPSVESQRRLNPIMKEVVKKEIIKWLDAGIIYPISDSSWVSPVQCVPKKGGITVVPNMHNELIPTRTVTGCRVCMDYRKLNKATRKDHFPLPFIDQMLDRLAGKEFYCFLDGYSGYNQIAIAPEDQEKTTFTCPYGTFAFRRMPFGLCNAPATFQRCMMAIFTDMVENYLECHFMVQEGIVLGHKVSNRGIEIDKAKLETIEKLPPPTSVKGVRSFLGHAGFYRRFIKDFSKISKPLCNLLEKDIPFKFDDACLSAFNDLKGRLISAPIITVPDWTFPFELMCDASDFAIGVVLGQRKDKIFRSIYYASKTLNDAQLNYTTTEKELLAVVFAFDKFRSYLVGTKVIVYTDHAAIRYLIEKKDANPWLIRWVLLLQEFDLEIRDRKGTENQIADHLSRLDSPAKTDEPNLINDNFPDEQLLAIVASDVPCAQQKKKFLFDTRRYFWDDPFLFKQGPDNILRRCVPEIEMNDILEQCHASPYGGHFHGDRTAAKILQSGFFWPNLFKDAHLFVANCGRCQRTGNISRRHEMPLKHDIRITVDYVSKWVEAVAVPNNDSKVVVNFIKKNIFTRFGTPRAIISDGGTHFCNRSFEALLSKYDFHSLSSSTSGQVEVSNREIKRILEKTVSCTRKDWSKRLDEALWAYRTAFKTPIGMSPYHLVFGKACHLPVELEHNAYWAIRKLNFDMQVAGEKRLLQLNELDEFRLQAYENAKIYKEKTKRWHDKKIVERRFEPGQYVLLFNSRLKLFPGKLKSRWSGPFRITEVFPHGAVELENKNSRNRFKVNAQRIKHYRGGIVDRQHTSITLNDVN</sequence>
<keyword evidence="10" id="KW-0239">DNA-directed DNA polymerase</keyword>
<feature type="region of interest" description="Disordered" evidence="8">
    <location>
        <begin position="141"/>
        <end position="176"/>
    </location>
</feature>
<keyword evidence="6" id="KW-0378">Hydrolase</keyword>
<evidence type="ECO:0000256" key="6">
    <source>
        <dbReference type="ARBA" id="ARBA00022801"/>
    </source>
</evidence>
<dbReference type="EMBL" id="NKXS01002747">
    <property type="protein sequence ID" value="PIN12235.1"/>
    <property type="molecule type" value="Genomic_DNA"/>
</dbReference>
<dbReference type="InterPro" id="IPR043502">
    <property type="entry name" value="DNA/RNA_pol_sf"/>
</dbReference>
<reference evidence="11" key="1">
    <citation type="journal article" date="2018" name="Gigascience">
        <title>Genome assembly of the Pink Ipe (Handroanthus impetiginosus, Bignoniaceae), a highly valued, ecologically keystone Neotropical timber forest tree.</title>
        <authorList>
            <person name="Silva-Junior O.B."/>
            <person name="Grattapaglia D."/>
            <person name="Novaes E."/>
            <person name="Collevatti R.G."/>
        </authorList>
    </citation>
    <scope>NUCLEOTIDE SEQUENCE [LARGE SCALE GENOMIC DNA]</scope>
    <source>
        <strain evidence="11">cv. UFG-1</strain>
    </source>
</reference>
<dbReference type="GO" id="GO:0003964">
    <property type="term" value="F:RNA-directed DNA polymerase activity"/>
    <property type="evidence" value="ECO:0007669"/>
    <property type="project" value="UniProtKB-KW"/>
</dbReference>
<protein>
    <recommendedName>
        <fullName evidence="1">RNA-directed DNA polymerase</fullName>
        <ecNumber evidence="1">2.7.7.49</ecNumber>
    </recommendedName>
</protein>
<evidence type="ECO:0000256" key="1">
    <source>
        <dbReference type="ARBA" id="ARBA00012493"/>
    </source>
</evidence>
<dbReference type="SUPFAM" id="SSF53098">
    <property type="entry name" value="Ribonuclease H-like"/>
    <property type="match status" value="1"/>
</dbReference>
<dbReference type="Gene3D" id="3.30.70.270">
    <property type="match status" value="2"/>
</dbReference>
<dbReference type="CDD" id="cd01647">
    <property type="entry name" value="RT_LTR"/>
    <property type="match status" value="1"/>
</dbReference>
<keyword evidence="7" id="KW-0695">RNA-directed DNA polymerase</keyword>
<dbReference type="InterPro" id="IPR001584">
    <property type="entry name" value="Integrase_cat-core"/>
</dbReference>
<evidence type="ECO:0000256" key="4">
    <source>
        <dbReference type="ARBA" id="ARBA00022722"/>
    </source>
</evidence>
<keyword evidence="4" id="KW-0540">Nuclease</keyword>
<dbReference type="Pfam" id="PF00665">
    <property type="entry name" value="rve"/>
    <property type="match status" value="1"/>
</dbReference>
<evidence type="ECO:0000313" key="10">
    <source>
        <dbReference type="EMBL" id="PIN12235.1"/>
    </source>
</evidence>
<feature type="compositionally biased region" description="Polar residues" evidence="8">
    <location>
        <begin position="162"/>
        <end position="176"/>
    </location>
</feature>
<dbReference type="STRING" id="429701.A0A2G9H400"/>
<dbReference type="Proteomes" id="UP000231279">
    <property type="component" value="Unassembled WGS sequence"/>
</dbReference>
<name>A0A2G9H400_9LAMI</name>
<dbReference type="GO" id="GO:0004519">
    <property type="term" value="F:endonuclease activity"/>
    <property type="evidence" value="ECO:0007669"/>
    <property type="project" value="UniProtKB-KW"/>
</dbReference>
<comment type="caution">
    <text evidence="10">The sequence shown here is derived from an EMBL/GenBank/DDBJ whole genome shotgun (WGS) entry which is preliminary data.</text>
</comment>
<dbReference type="SUPFAM" id="SSF56672">
    <property type="entry name" value="DNA/RNA polymerases"/>
    <property type="match status" value="1"/>
</dbReference>
<dbReference type="Pfam" id="PF00078">
    <property type="entry name" value="RVT_1"/>
    <property type="match status" value="1"/>
</dbReference>
<dbReference type="PANTHER" id="PTHR37984">
    <property type="entry name" value="PROTEIN CBG26694"/>
    <property type="match status" value="1"/>
</dbReference>
<dbReference type="FunFam" id="3.30.70.270:FF:000020">
    <property type="entry name" value="Transposon Tf2-6 polyprotein-like Protein"/>
    <property type="match status" value="1"/>
</dbReference>
<dbReference type="Gene3D" id="3.30.420.10">
    <property type="entry name" value="Ribonuclease H-like superfamily/Ribonuclease H"/>
    <property type="match status" value="1"/>
</dbReference>
<dbReference type="InterPro" id="IPR043128">
    <property type="entry name" value="Rev_trsase/Diguanyl_cyclase"/>
</dbReference>
<keyword evidence="5" id="KW-0255">Endonuclease</keyword>
<dbReference type="EC" id="2.7.7.49" evidence="1"/>
<evidence type="ECO:0000256" key="8">
    <source>
        <dbReference type="SAM" id="MobiDB-lite"/>
    </source>
</evidence>
<dbReference type="GO" id="GO:0015074">
    <property type="term" value="P:DNA integration"/>
    <property type="evidence" value="ECO:0007669"/>
    <property type="project" value="InterPro"/>
</dbReference>
<evidence type="ECO:0000256" key="5">
    <source>
        <dbReference type="ARBA" id="ARBA00022759"/>
    </source>
</evidence>
<organism evidence="10 11">
    <name type="scientific">Handroanthus impetiginosus</name>
    <dbReference type="NCBI Taxonomy" id="429701"/>
    <lineage>
        <taxon>Eukaryota</taxon>
        <taxon>Viridiplantae</taxon>
        <taxon>Streptophyta</taxon>
        <taxon>Embryophyta</taxon>
        <taxon>Tracheophyta</taxon>
        <taxon>Spermatophyta</taxon>
        <taxon>Magnoliopsida</taxon>
        <taxon>eudicotyledons</taxon>
        <taxon>Gunneridae</taxon>
        <taxon>Pentapetalae</taxon>
        <taxon>asterids</taxon>
        <taxon>lamiids</taxon>
        <taxon>Lamiales</taxon>
        <taxon>Bignoniaceae</taxon>
        <taxon>Crescentiina</taxon>
        <taxon>Tabebuia alliance</taxon>
        <taxon>Handroanthus</taxon>
    </lineage>
</organism>
<dbReference type="OrthoDB" id="10055717at2759"/>
<dbReference type="InterPro" id="IPR021109">
    <property type="entry name" value="Peptidase_aspartic_dom_sf"/>
</dbReference>
<dbReference type="GO" id="GO:0016787">
    <property type="term" value="F:hydrolase activity"/>
    <property type="evidence" value="ECO:0007669"/>
    <property type="project" value="UniProtKB-KW"/>
</dbReference>
<dbReference type="Gene3D" id="2.40.70.10">
    <property type="entry name" value="Acid Proteases"/>
    <property type="match status" value="1"/>
</dbReference>
<dbReference type="CDD" id="cd09274">
    <property type="entry name" value="RNase_HI_RT_Ty3"/>
    <property type="match status" value="1"/>
</dbReference>
<dbReference type="InterPro" id="IPR041373">
    <property type="entry name" value="RT_RNaseH"/>
</dbReference>
<dbReference type="Pfam" id="PF17917">
    <property type="entry name" value="RT_RNaseH"/>
    <property type="match status" value="1"/>
</dbReference>
<dbReference type="InterPro" id="IPR050951">
    <property type="entry name" value="Retrovirus_Pol_polyprotein"/>
</dbReference>
<evidence type="ECO:0000256" key="7">
    <source>
        <dbReference type="ARBA" id="ARBA00022918"/>
    </source>
</evidence>
<proteinExistence type="predicted"/>
<evidence type="ECO:0000259" key="9">
    <source>
        <dbReference type="PROSITE" id="PS50994"/>
    </source>
</evidence>
<dbReference type="GO" id="GO:0003676">
    <property type="term" value="F:nucleic acid binding"/>
    <property type="evidence" value="ECO:0007669"/>
    <property type="project" value="InterPro"/>
</dbReference>
<dbReference type="PROSITE" id="PS50994">
    <property type="entry name" value="INTEGRASE"/>
    <property type="match status" value="1"/>
</dbReference>
<evidence type="ECO:0000256" key="3">
    <source>
        <dbReference type="ARBA" id="ARBA00022695"/>
    </source>
</evidence>
<gene>
    <name evidence="10" type="ORF">CDL12_15163</name>
</gene>
<accession>A0A2G9H400</accession>
<evidence type="ECO:0000256" key="2">
    <source>
        <dbReference type="ARBA" id="ARBA00022679"/>
    </source>
</evidence>
<dbReference type="GO" id="GO:0003887">
    <property type="term" value="F:DNA-directed DNA polymerase activity"/>
    <property type="evidence" value="ECO:0007669"/>
    <property type="project" value="UniProtKB-KW"/>
</dbReference>
<evidence type="ECO:0000313" key="11">
    <source>
        <dbReference type="Proteomes" id="UP000231279"/>
    </source>
</evidence>
<feature type="compositionally biased region" description="Polar residues" evidence="8">
    <location>
        <begin position="141"/>
        <end position="155"/>
    </location>
</feature>
<dbReference type="InterPro" id="IPR041588">
    <property type="entry name" value="Integrase_H2C2"/>
</dbReference>
<dbReference type="InterPro" id="IPR036397">
    <property type="entry name" value="RNaseH_sf"/>
</dbReference>
<keyword evidence="11" id="KW-1185">Reference proteome</keyword>
<dbReference type="CDD" id="cd00303">
    <property type="entry name" value="retropepsin_like"/>
    <property type="match status" value="1"/>
</dbReference>